<evidence type="ECO:0000313" key="5">
    <source>
        <dbReference type="Proteomes" id="UP000466535"/>
    </source>
</evidence>
<dbReference type="EMBL" id="WUUT01000001">
    <property type="protein sequence ID" value="MXR50999.1"/>
    <property type="molecule type" value="Genomic_DNA"/>
</dbReference>
<dbReference type="Pfam" id="PF00483">
    <property type="entry name" value="NTP_transferase"/>
    <property type="match status" value="1"/>
</dbReference>
<keyword evidence="2" id="KW-0548">Nucleotidyltransferase</keyword>
<comment type="caution">
    <text evidence="4">The sequence shown here is derived from an EMBL/GenBank/DDBJ whole genome shotgun (WGS) entry which is preliminary data.</text>
</comment>
<evidence type="ECO:0000256" key="1">
    <source>
        <dbReference type="ARBA" id="ARBA00022679"/>
    </source>
</evidence>
<dbReference type="PIRSF" id="PIRSF028162">
    <property type="entry name" value="BcbE_prd"/>
    <property type="match status" value="1"/>
</dbReference>
<dbReference type="Gene3D" id="3.90.550.10">
    <property type="entry name" value="Spore Coat Polysaccharide Biosynthesis Protein SpsA, Chain A"/>
    <property type="match status" value="1"/>
</dbReference>
<protein>
    <submittedName>
        <fullName evidence="4">NTP transferase domain-containing protein</fullName>
    </submittedName>
</protein>
<organism evidence="4 5">
    <name type="scientific">Halovenus carboxidivorans</name>
    <dbReference type="NCBI Taxonomy" id="2692199"/>
    <lineage>
        <taxon>Archaea</taxon>
        <taxon>Methanobacteriati</taxon>
        <taxon>Methanobacteriota</taxon>
        <taxon>Stenosarchaea group</taxon>
        <taxon>Halobacteria</taxon>
        <taxon>Halobacteriales</taxon>
        <taxon>Haloarculaceae</taxon>
        <taxon>Halovenus</taxon>
    </lineage>
</organism>
<dbReference type="RefSeq" id="WP_159763080.1">
    <property type="nucleotide sequence ID" value="NZ_WUUT01000001.1"/>
</dbReference>
<evidence type="ECO:0000259" key="3">
    <source>
        <dbReference type="Pfam" id="PF00483"/>
    </source>
</evidence>
<dbReference type="Proteomes" id="UP000466535">
    <property type="component" value="Unassembled WGS sequence"/>
</dbReference>
<evidence type="ECO:0000256" key="2">
    <source>
        <dbReference type="ARBA" id="ARBA00022695"/>
    </source>
</evidence>
<dbReference type="InterPro" id="IPR005835">
    <property type="entry name" value="NTP_transferase_dom"/>
</dbReference>
<gene>
    <name evidence="4" type="ORF">GRX03_05175</name>
</gene>
<proteinExistence type="predicted"/>
<dbReference type="InterPro" id="IPR029044">
    <property type="entry name" value="Nucleotide-diphossugar_trans"/>
</dbReference>
<sequence>MRAIMPVAGLGSRFATVGISKPKPLIEVGDKPMVRWAADSIPFVDDEEFVFVARQAHVDEYDIDDRLREIFTPAIDVVAIDYLTEGPACTAALAREHVDDEESVIVTDSDHYFESEQYRKLLTSDREGVRGAIPVFKADDDGLSYSAVDEEMHIQRVAEKDPISRYANIGAYYFDEFGEFRSALEIVQKREETVNNEYYVAPLYNEFVDGDGDIVACECETVWSLGTPDAVERFESEYLNSRREA</sequence>
<keyword evidence="1 4" id="KW-0808">Transferase</keyword>
<dbReference type="SUPFAM" id="SSF53448">
    <property type="entry name" value="Nucleotide-diphospho-sugar transferases"/>
    <property type="match status" value="1"/>
</dbReference>
<dbReference type="AlphaFoldDB" id="A0A6B0TCS4"/>
<dbReference type="GO" id="GO:0016779">
    <property type="term" value="F:nucleotidyltransferase activity"/>
    <property type="evidence" value="ECO:0007669"/>
    <property type="project" value="UniProtKB-KW"/>
</dbReference>
<keyword evidence="5" id="KW-1185">Reference proteome</keyword>
<feature type="domain" description="Nucleotidyl transferase" evidence="3">
    <location>
        <begin position="7"/>
        <end position="176"/>
    </location>
</feature>
<dbReference type="InterPro" id="IPR016873">
    <property type="entry name" value="Caps_polysacc_synth_BcbE_prd"/>
</dbReference>
<reference evidence="4 5" key="1">
    <citation type="submission" date="2019-12" db="EMBL/GenBank/DDBJ databases">
        <title>Isolation and characterization of three novel carbon monoxide-oxidizing members of Halobacteria from salione crusts and soils.</title>
        <authorList>
            <person name="Myers M.R."/>
            <person name="King G.M."/>
        </authorList>
    </citation>
    <scope>NUCLEOTIDE SEQUENCE [LARGE SCALE GENOMIC DNA]</scope>
    <source>
        <strain evidence="4 5">WSH3</strain>
    </source>
</reference>
<evidence type="ECO:0000313" key="4">
    <source>
        <dbReference type="EMBL" id="MXR50999.1"/>
    </source>
</evidence>
<dbReference type="PANTHER" id="PTHR43584">
    <property type="entry name" value="NUCLEOTIDYL TRANSFERASE"/>
    <property type="match status" value="1"/>
</dbReference>
<dbReference type="InterPro" id="IPR050065">
    <property type="entry name" value="GlmU-like"/>
</dbReference>
<accession>A0A6B0TCS4</accession>
<name>A0A6B0TCS4_9EURY</name>
<dbReference type="CDD" id="cd04183">
    <property type="entry name" value="GT2_BcE_like"/>
    <property type="match status" value="1"/>
</dbReference>
<dbReference type="PANTHER" id="PTHR43584:SF8">
    <property type="entry name" value="N-ACETYLMURAMATE ALPHA-1-PHOSPHATE URIDYLYLTRANSFERASE"/>
    <property type="match status" value="1"/>
</dbReference>